<feature type="transmembrane region" description="Helical" evidence="7">
    <location>
        <begin position="382"/>
        <end position="406"/>
    </location>
</feature>
<feature type="transmembrane region" description="Helical" evidence="7">
    <location>
        <begin position="291"/>
        <end position="311"/>
    </location>
</feature>
<evidence type="ECO:0000256" key="5">
    <source>
        <dbReference type="ARBA" id="ARBA00022989"/>
    </source>
</evidence>
<gene>
    <name evidence="8" type="ORF">SAMN04488135_106142</name>
</gene>
<feature type="transmembrane region" description="Helical" evidence="7">
    <location>
        <begin position="354"/>
        <end position="376"/>
    </location>
</feature>
<feature type="transmembrane region" description="Helical" evidence="7">
    <location>
        <begin position="80"/>
        <end position="103"/>
    </location>
</feature>
<dbReference type="InterPro" id="IPR050833">
    <property type="entry name" value="Poly_Biosynth_Transport"/>
</dbReference>
<keyword evidence="9" id="KW-1185">Reference proteome</keyword>
<evidence type="ECO:0000256" key="1">
    <source>
        <dbReference type="ARBA" id="ARBA00004651"/>
    </source>
</evidence>
<dbReference type="PANTHER" id="PTHR30250">
    <property type="entry name" value="PST FAMILY PREDICTED COLANIC ACID TRANSPORTER"/>
    <property type="match status" value="1"/>
</dbReference>
<dbReference type="PANTHER" id="PTHR30250:SF10">
    <property type="entry name" value="LIPOPOLYSACCHARIDE BIOSYNTHESIS PROTEIN WZXC"/>
    <property type="match status" value="1"/>
</dbReference>
<feature type="transmembrane region" description="Helical" evidence="7">
    <location>
        <begin position="20"/>
        <end position="38"/>
    </location>
</feature>
<dbReference type="OrthoDB" id="8538786at2"/>
<dbReference type="Pfam" id="PF13440">
    <property type="entry name" value="Polysacc_synt_3"/>
    <property type="match status" value="1"/>
</dbReference>
<feature type="transmembrane region" description="Helical" evidence="7">
    <location>
        <begin position="418"/>
        <end position="436"/>
    </location>
</feature>
<protein>
    <submittedName>
        <fullName evidence="8">Membrane protein involved in the export of O-antigen and teichoic acid</fullName>
    </submittedName>
</protein>
<keyword evidence="6 7" id="KW-0472">Membrane</keyword>
<evidence type="ECO:0000256" key="2">
    <source>
        <dbReference type="ARBA" id="ARBA00007430"/>
    </source>
</evidence>
<proteinExistence type="inferred from homology"/>
<organism evidence="8 9">
    <name type="scientific">Pollutimonas bauzanensis</name>
    <dbReference type="NCBI Taxonomy" id="658167"/>
    <lineage>
        <taxon>Bacteria</taxon>
        <taxon>Pseudomonadati</taxon>
        <taxon>Pseudomonadota</taxon>
        <taxon>Betaproteobacteria</taxon>
        <taxon>Burkholderiales</taxon>
        <taxon>Alcaligenaceae</taxon>
        <taxon>Pollutimonas</taxon>
    </lineage>
</organism>
<dbReference type="STRING" id="658167.SAMN04488135_106142"/>
<feature type="transmembrane region" description="Helical" evidence="7">
    <location>
        <begin position="148"/>
        <end position="167"/>
    </location>
</feature>
<dbReference type="Proteomes" id="UP000184226">
    <property type="component" value="Unassembled WGS sequence"/>
</dbReference>
<keyword evidence="4 7" id="KW-0812">Transmembrane</keyword>
<comment type="similarity">
    <text evidence="2">Belongs to the polysaccharide synthase family.</text>
</comment>
<accession>A0A1M5X4G2</accession>
<evidence type="ECO:0000256" key="4">
    <source>
        <dbReference type="ARBA" id="ARBA00022692"/>
    </source>
</evidence>
<dbReference type="CDD" id="cd13127">
    <property type="entry name" value="MATE_tuaB_like"/>
    <property type="match status" value="1"/>
</dbReference>
<name>A0A1M5X4G2_9BURK</name>
<evidence type="ECO:0000313" key="8">
    <source>
        <dbReference type="EMBL" id="SHH94697.1"/>
    </source>
</evidence>
<dbReference type="RefSeq" id="WP_073103618.1">
    <property type="nucleotide sequence ID" value="NZ_FQXE01000006.1"/>
</dbReference>
<feature type="transmembrane region" description="Helical" evidence="7">
    <location>
        <begin position="323"/>
        <end position="342"/>
    </location>
</feature>
<evidence type="ECO:0000313" key="9">
    <source>
        <dbReference type="Proteomes" id="UP000184226"/>
    </source>
</evidence>
<comment type="subcellular location">
    <subcellularLocation>
        <location evidence="1">Cell membrane</location>
        <topology evidence="1">Multi-pass membrane protein</topology>
    </subcellularLocation>
</comment>
<keyword evidence="3" id="KW-1003">Cell membrane</keyword>
<dbReference type="GO" id="GO:0005886">
    <property type="term" value="C:plasma membrane"/>
    <property type="evidence" value="ECO:0007669"/>
    <property type="project" value="UniProtKB-SubCell"/>
</dbReference>
<dbReference type="EMBL" id="FQXE01000006">
    <property type="protein sequence ID" value="SHH94697.1"/>
    <property type="molecule type" value="Genomic_DNA"/>
</dbReference>
<feature type="transmembrane region" description="Helical" evidence="7">
    <location>
        <begin position="442"/>
        <end position="464"/>
    </location>
</feature>
<sequence length="491" mass="53448">MNSLNKKIGIGIVWNMANMFISRGASVVFTLFLAKFLAPEAFGLMAMIAICYALADALMTSGFGQAIIRQKELTDIDLSTAFFTNLAFSLITYLLVFLVAPWAAGFYGQPELVGLIRVTGLVLFVNSLKVVQLALLNRHMDFKSLMRVNSIATVAAGLVAVGMAYAGFGVWSLVAQFMVSAAVSTGMLWLSSPWRPGFSFSIASFKYMFGFGSKLTLESTLNVLYENSYILVIGKLFSPEITGLYYFAKRIRDLIVDQANSAVQQATYPAMALIQDDDADLKRMYRLIIQLLFFVITPALLIISLLAQPLFQIAFNERWLPAVPYLQLLCIAGILFPVHTVNFNMLKVKGRTDLILYLGLIKKGLHLALLAASVPYGITGILAGQIIAMALSCLPYMYYSAALIGYTLGEQLKDMLKPVIAATLAVAATWLLLNALGASAPWAAVIGGLAFAALYLAISHLANVEGYALIKNKSHALLAGRLRKAQPKTQA</sequence>
<reference evidence="8 9" key="1">
    <citation type="submission" date="2016-11" db="EMBL/GenBank/DDBJ databases">
        <authorList>
            <person name="Jaros S."/>
            <person name="Januszkiewicz K."/>
            <person name="Wedrychowicz H."/>
        </authorList>
    </citation>
    <scope>NUCLEOTIDE SEQUENCE [LARGE SCALE GENOMIC DNA]</scope>
    <source>
        <strain evidence="8 9">CGMCC 1.10190</strain>
    </source>
</reference>
<dbReference type="AlphaFoldDB" id="A0A1M5X4G2"/>
<feature type="transmembrane region" description="Helical" evidence="7">
    <location>
        <begin position="229"/>
        <end position="248"/>
    </location>
</feature>
<feature type="transmembrane region" description="Helical" evidence="7">
    <location>
        <begin position="115"/>
        <end position="136"/>
    </location>
</feature>
<evidence type="ECO:0000256" key="3">
    <source>
        <dbReference type="ARBA" id="ARBA00022475"/>
    </source>
</evidence>
<evidence type="ECO:0000256" key="6">
    <source>
        <dbReference type="ARBA" id="ARBA00023136"/>
    </source>
</evidence>
<feature type="transmembrane region" description="Helical" evidence="7">
    <location>
        <begin position="44"/>
        <end position="68"/>
    </location>
</feature>
<evidence type="ECO:0000256" key="7">
    <source>
        <dbReference type="SAM" id="Phobius"/>
    </source>
</evidence>
<keyword evidence="5 7" id="KW-1133">Transmembrane helix</keyword>